<organism evidence="1 2">
    <name type="scientific">Gimesia algae</name>
    <dbReference type="NCBI Taxonomy" id="2527971"/>
    <lineage>
        <taxon>Bacteria</taxon>
        <taxon>Pseudomonadati</taxon>
        <taxon>Planctomycetota</taxon>
        <taxon>Planctomycetia</taxon>
        <taxon>Planctomycetales</taxon>
        <taxon>Planctomycetaceae</taxon>
        <taxon>Gimesia</taxon>
    </lineage>
</organism>
<accession>A0A517VC33</accession>
<keyword evidence="2" id="KW-1185">Reference proteome</keyword>
<dbReference type="KEGG" id="gax:Pan161_22130"/>
<reference evidence="1 2" key="1">
    <citation type="submission" date="2019-02" db="EMBL/GenBank/DDBJ databases">
        <title>Deep-cultivation of Planctomycetes and their phenomic and genomic characterization uncovers novel biology.</title>
        <authorList>
            <person name="Wiegand S."/>
            <person name="Jogler M."/>
            <person name="Boedeker C."/>
            <person name="Pinto D."/>
            <person name="Vollmers J."/>
            <person name="Rivas-Marin E."/>
            <person name="Kohn T."/>
            <person name="Peeters S.H."/>
            <person name="Heuer A."/>
            <person name="Rast P."/>
            <person name="Oberbeckmann S."/>
            <person name="Bunk B."/>
            <person name="Jeske O."/>
            <person name="Meyerdierks A."/>
            <person name="Storesund J.E."/>
            <person name="Kallscheuer N."/>
            <person name="Luecker S."/>
            <person name="Lage O.M."/>
            <person name="Pohl T."/>
            <person name="Merkel B.J."/>
            <person name="Hornburger P."/>
            <person name="Mueller R.-W."/>
            <person name="Bruemmer F."/>
            <person name="Labrenz M."/>
            <person name="Spormann A.M."/>
            <person name="Op den Camp H."/>
            <person name="Overmann J."/>
            <person name="Amann R."/>
            <person name="Jetten M.S.M."/>
            <person name="Mascher T."/>
            <person name="Medema M.H."/>
            <person name="Devos D.P."/>
            <person name="Kaster A.-K."/>
            <person name="Ovreas L."/>
            <person name="Rohde M."/>
            <person name="Galperin M.Y."/>
            <person name="Jogler C."/>
        </authorList>
    </citation>
    <scope>NUCLEOTIDE SEQUENCE [LARGE SCALE GENOMIC DNA]</scope>
    <source>
        <strain evidence="1 2">Pan161</strain>
    </source>
</reference>
<protein>
    <recommendedName>
        <fullName evidence="3">BON domain protein</fullName>
    </recommendedName>
</protein>
<evidence type="ECO:0000313" key="2">
    <source>
        <dbReference type="Proteomes" id="UP000316855"/>
    </source>
</evidence>
<evidence type="ECO:0008006" key="3">
    <source>
        <dbReference type="Google" id="ProtNLM"/>
    </source>
</evidence>
<name>A0A517VC33_9PLAN</name>
<dbReference type="OrthoDB" id="290160at2"/>
<dbReference type="AlphaFoldDB" id="A0A517VC33"/>
<sequence>MSLQILQKPERPVAEETITAEALMERVESTPPREVAQRFTAAWDTCPAPAKLESEILSGTHRQVQNVKVRCDHAGITVYGVSSSYYLKQLVTQTVQTFAPSIPLMNRVLVQAK</sequence>
<dbReference type="Proteomes" id="UP000316855">
    <property type="component" value="Chromosome"/>
</dbReference>
<dbReference type="EMBL" id="CP036343">
    <property type="protein sequence ID" value="QDT90560.1"/>
    <property type="molecule type" value="Genomic_DNA"/>
</dbReference>
<dbReference type="RefSeq" id="WP_145226591.1">
    <property type="nucleotide sequence ID" value="NZ_CP036343.1"/>
</dbReference>
<evidence type="ECO:0000313" key="1">
    <source>
        <dbReference type="EMBL" id="QDT90560.1"/>
    </source>
</evidence>
<proteinExistence type="predicted"/>
<gene>
    <name evidence="1" type="ORF">Pan161_22130</name>
</gene>